<comment type="caution">
    <text evidence="5">The sequence shown here is derived from an EMBL/GenBank/DDBJ whole genome shotgun (WGS) entry which is preliminary data.</text>
</comment>
<dbReference type="GO" id="GO:0046872">
    <property type="term" value="F:metal ion binding"/>
    <property type="evidence" value="ECO:0007669"/>
    <property type="project" value="UniProtKB-KW"/>
</dbReference>
<evidence type="ECO:0000256" key="2">
    <source>
        <dbReference type="ARBA" id="ARBA00022723"/>
    </source>
</evidence>
<protein>
    <recommendedName>
        <fullName evidence="4">Cytochrome c domain-containing protein</fullName>
    </recommendedName>
</protein>
<keyword evidence="1" id="KW-0349">Heme</keyword>
<reference evidence="5" key="1">
    <citation type="journal article" date="2015" name="Nature">
        <title>Complex archaea that bridge the gap between prokaryotes and eukaryotes.</title>
        <authorList>
            <person name="Spang A."/>
            <person name="Saw J.H."/>
            <person name="Jorgensen S.L."/>
            <person name="Zaremba-Niedzwiedzka K."/>
            <person name="Martijn J."/>
            <person name="Lind A.E."/>
            <person name="van Eijk R."/>
            <person name="Schleper C."/>
            <person name="Guy L."/>
            <person name="Ettema T.J."/>
        </authorList>
    </citation>
    <scope>NUCLEOTIDE SEQUENCE</scope>
</reference>
<keyword evidence="3" id="KW-0408">Iron</keyword>
<organism evidence="5">
    <name type="scientific">marine sediment metagenome</name>
    <dbReference type="NCBI Taxonomy" id="412755"/>
    <lineage>
        <taxon>unclassified sequences</taxon>
        <taxon>metagenomes</taxon>
        <taxon>ecological metagenomes</taxon>
    </lineage>
</organism>
<evidence type="ECO:0000259" key="4">
    <source>
        <dbReference type="PROSITE" id="PS51007"/>
    </source>
</evidence>
<keyword evidence="2" id="KW-0479">Metal-binding</keyword>
<evidence type="ECO:0000313" key="5">
    <source>
        <dbReference type="EMBL" id="KKM63993.1"/>
    </source>
</evidence>
<name>A0A0F9J358_9ZZZZ</name>
<gene>
    <name evidence="5" type="ORF">LCGC14_1505810</name>
</gene>
<evidence type="ECO:0000256" key="3">
    <source>
        <dbReference type="ARBA" id="ARBA00023004"/>
    </source>
</evidence>
<feature type="domain" description="Cytochrome c" evidence="4">
    <location>
        <begin position="14"/>
        <end position="101"/>
    </location>
</feature>
<dbReference type="SUPFAM" id="SSF46626">
    <property type="entry name" value="Cytochrome c"/>
    <property type="match status" value="1"/>
</dbReference>
<dbReference type="EMBL" id="LAZR01010988">
    <property type="protein sequence ID" value="KKM63993.1"/>
    <property type="molecule type" value="Genomic_DNA"/>
</dbReference>
<proteinExistence type="predicted"/>
<dbReference type="GO" id="GO:0020037">
    <property type="term" value="F:heme binding"/>
    <property type="evidence" value="ECO:0007669"/>
    <property type="project" value="InterPro"/>
</dbReference>
<sequence length="102" mass="10597">SIVILSVVLAFAAGSVENGKKLYNDPTLGGSTNAKSCNTCHPGGKGLERAGTKKYTSLMGISATSLEDIANICIARPLGGKKLAHDSQEMKDIVSYIKSLGN</sequence>
<dbReference type="AlphaFoldDB" id="A0A0F9J358"/>
<dbReference type="InterPro" id="IPR036909">
    <property type="entry name" value="Cyt_c-like_dom_sf"/>
</dbReference>
<dbReference type="Gene3D" id="1.10.760.10">
    <property type="entry name" value="Cytochrome c-like domain"/>
    <property type="match status" value="1"/>
</dbReference>
<dbReference type="PROSITE" id="PS51007">
    <property type="entry name" value="CYTC"/>
    <property type="match status" value="1"/>
</dbReference>
<dbReference type="GO" id="GO:0009055">
    <property type="term" value="F:electron transfer activity"/>
    <property type="evidence" value="ECO:0007669"/>
    <property type="project" value="InterPro"/>
</dbReference>
<dbReference type="InterPro" id="IPR009056">
    <property type="entry name" value="Cyt_c-like_dom"/>
</dbReference>
<feature type="non-terminal residue" evidence="5">
    <location>
        <position position="1"/>
    </location>
</feature>
<evidence type="ECO:0000256" key="1">
    <source>
        <dbReference type="ARBA" id="ARBA00022617"/>
    </source>
</evidence>
<accession>A0A0F9J358</accession>